<comment type="caution">
    <text evidence="2">The sequence shown here is derived from an EMBL/GenBank/DDBJ whole genome shotgun (WGS) entry which is preliminary data.</text>
</comment>
<organism evidence="2 3">
    <name type="scientific">Chiloscyllium punctatum</name>
    <name type="common">Brownbanded bambooshark</name>
    <name type="synonym">Hemiscyllium punctatum</name>
    <dbReference type="NCBI Taxonomy" id="137246"/>
    <lineage>
        <taxon>Eukaryota</taxon>
        <taxon>Metazoa</taxon>
        <taxon>Chordata</taxon>
        <taxon>Craniata</taxon>
        <taxon>Vertebrata</taxon>
        <taxon>Chondrichthyes</taxon>
        <taxon>Elasmobranchii</taxon>
        <taxon>Galeomorphii</taxon>
        <taxon>Galeoidea</taxon>
        <taxon>Orectolobiformes</taxon>
        <taxon>Hemiscylliidae</taxon>
        <taxon>Chiloscyllium</taxon>
    </lineage>
</organism>
<reference evidence="2 3" key="1">
    <citation type="journal article" date="2018" name="Nat. Ecol. Evol.">
        <title>Shark genomes provide insights into elasmobranch evolution and the origin of vertebrates.</title>
        <authorList>
            <person name="Hara Y"/>
            <person name="Yamaguchi K"/>
            <person name="Onimaru K"/>
            <person name="Kadota M"/>
            <person name="Koyanagi M"/>
            <person name="Keeley SD"/>
            <person name="Tatsumi K"/>
            <person name="Tanaka K"/>
            <person name="Motone F"/>
            <person name="Kageyama Y"/>
            <person name="Nozu R"/>
            <person name="Adachi N"/>
            <person name="Nishimura O"/>
            <person name="Nakagawa R"/>
            <person name="Tanegashima C"/>
            <person name="Kiyatake I"/>
            <person name="Matsumoto R"/>
            <person name="Murakumo K"/>
            <person name="Nishida K"/>
            <person name="Terakita A"/>
            <person name="Kuratani S"/>
            <person name="Sato K"/>
            <person name="Hyodo S Kuraku.S."/>
        </authorList>
    </citation>
    <scope>NUCLEOTIDE SEQUENCE [LARGE SCALE GENOMIC DNA]</scope>
</reference>
<feature type="region of interest" description="Disordered" evidence="1">
    <location>
        <begin position="21"/>
        <end position="40"/>
    </location>
</feature>
<proteinExistence type="predicted"/>
<dbReference type="Proteomes" id="UP000287033">
    <property type="component" value="Unassembled WGS sequence"/>
</dbReference>
<accession>A0A401S0F3</accession>
<gene>
    <name evidence="2" type="ORF">chiPu_0002264</name>
</gene>
<evidence type="ECO:0000256" key="1">
    <source>
        <dbReference type="SAM" id="MobiDB-lite"/>
    </source>
</evidence>
<protein>
    <submittedName>
        <fullName evidence="2">Uncharacterized protein</fullName>
    </submittedName>
</protein>
<sequence>MCQILDWSGVNVSIPGEEPSECIDSWSGTSGHVDSRSGECERVNSQSGGKVLNPVVERCVFVNAQSGASEHVDSLNGAERMC</sequence>
<dbReference type="EMBL" id="BEZZ01000041">
    <property type="protein sequence ID" value="GCC23866.1"/>
    <property type="molecule type" value="Genomic_DNA"/>
</dbReference>
<keyword evidence="3" id="KW-1185">Reference proteome</keyword>
<evidence type="ECO:0000313" key="2">
    <source>
        <dbReference type="EMBL" id="GCC23866.1"/>
    </source>
</evidence>
<evidence type="ECO:0000313" key="3">
    <source>
        <dbReference type="Proteomes" id="UP000287033"/>
    </source>
</evidence>
<name>A0A401S0F3_CHIPU</name>
<dbReference type="AlphaFoldDB" id="A0A401S0F3"/>